<name>A0A9P3ABL9_PSEA0</name>
<accession>A0A9P3ABL9</accession>
<dbReference type="Proteomes" id="UP000630864">
    <property type="component" value="Unassembled WGS sequence"/>
</dbReference>
<dbReference type="EMBL" id="BMZW01000006">
    <property type="protein sequence ID" value="GFZ58885.1"/>
    <property type="molecule type" value="Genomic_DNA"/>
</dbReference>
<dbReference type="AlphaFoldDB" id="A0A9P3ABL9"/>
<proteinExistence type="predicted"/>
<evidence type="ECO:0000313" key="2">
    <source>
        <dbReference type="Proteomes" id="UP000630864"/>
    </source>
</evidence>
<organism evidence="1 2">
    <name type="scientific">Pseudomonas amygdali pv. eriobotryae</name>
    <dbReference type="NCBI Taxonomy" id="129137"/>
    <lineage>
        <taxon>Bacteria</taxon>
        <taxon>Pseudomonadati</taxon>
        <taxon>Pseudomonadota</taxon>
        <taxon>Gammaproteobacteria</taxon>
        <taxon>Pseudomonadales</taxon>
        <taxon>Pseudomonadaceae</taxon>
        <taxon>Pseudomonas</taxon>
        <taxon>Pseudomonas amygdali</taxon>
    </lineage>
</organism>
<reference evidence="1" key="1">
    <citation type="submission" date="2020-09" db="EMBL/GenBank/DDBJ databases">
        <title>Pseudomonas syringae pv. eriobotryae genome sequence causing loquat canker disease.</title>
        <authorList>
            <person name="Fukuda S."/>
            <person name="Tashiro H."/>
            <person name="Nagano Y."/>
        </authorList>
    </citation>
    <scope>NUCLEOTIDE SEQUENCE</scope>
    <source>
        <strain evidence="1">AM001</strain>
    </source>
</reference>
<comment type="caution">
    <text evidence="1">The sequence shown here is derived from an EMBL/GenBank/DDBJ whole genome shotgun (WGS) entry which is preliminary data.</text>
</comment>
<protein>
    <submittedName>
        <fullName evidence="1">Uncharacterized protein</fullName>
    </submittedName>
</protein>
<sequence>MKGIPTLEQLQLSCDAPRRMQFWTLRILLTTQSVVKGIPTLEQLQLSCDAPRRMQFWTLCVLFCDAERHETHFYTQRHRQATYIPVHLMATYSFSHCTDR</sequence>
<evidence type="ECO:0000313" key="1">
    <source>
        <dbReference type="EMBL" id="GFZ58885.1"/>
    </source>
</evidence>
<gene>
    <name evidence="1" type="ORF">PSE10A_13960</name>
</gene>